<dbReference type="PANTHER" id="PTHR16779:SF1">
    <property type="entry name" value="BETA-1,4-MANNOSYLTRANSFERASE EGH"/>
    <property type="match status" value="1"/>
</dbReference>
<dbReference type="InterPro" id="IPR027389">
    <property type="entry name" value="B_mannosylTrfase_Bre-3/Egh"/>
</dbReference>
<dbReference type="InterPro" id="IPR001173">
    <property type="entry name" value="Glyco_trans_2-like"/>
</dbReference>
<dbReference type="Proteomes" id="UP000198802">
    <property type="component" value="Unassembled WGS sequence"/>
</dbReference>
<organism evidence="4 5">
    <name type="scientific">Parafrankia irregularis</name>
    <dbReference type="NCBI Taxonomy" id="795642"/>
    <lineage>
        <taxon>Bacteria</taxon>
        <taxon>Bacillati</taxon>
        <taxon>Actinomycetota</taxon>
        <taxon>Actinomycetes</taxon>
        <taxon>Frankiales</taxon>
        <taxon>Frankiaceae</taxon>
        <taxon>Parafrankia</taxon>
    </lineage>
</organism>
<keyword evidence="2" id="KW-0812">Transmembrane</keyword>
<proteinExistence type="predicted"/>
<dbReference type="RefSeq" id="WP_091282876.1">
    <property type="nucleotide sequence ID" value="NZ_FAOZ01000024.1"/>
</dbReference>
<feature type="region of interest" description="Disordered" evidence="1">
    <location>
        <begin position="401"/>
        <end position="455"/>
    </location>
</feature>
<protein>
    <submittedName>
        <fullName evidence="4">Glycosyltransferase, catalytic subunit of cellulose synthase and poly-beta-1,6-N-acetylglucosamine synthase</fullName>
    </submittedName>
</protein>
<evidence type="ECO:0000259" key="3">
    <source>
        <dbReference type="Pfam" id="PF13632"/>
    </source>
</evidence>
<reference evidence="5" key="1">
    <citation type="submission" date="2015-11" db="EMBL/GenBank/DDBJ databases">
        <authorList>
            <person name="Varghese N."/>
        </authorList>
    </citation>
    <scope>NUCLEOTIDE SEQUENCE [LARGE SCALE GENOMIC DNA]</scope>
    <source>
        <strain evidence="5">DSM 45899</strain>
    </source>
</reference>
<dbReference type="PANTHER" id="PTHR16779">
    <property type="entry name" value="BETA-1,4-MANNOSYLTRANSFERASE EGH"/>
    <property type="match status" value="1"/>
</dbReference>
<dbReference type="InterPro" id="IPR029044">
    <property type="entry name" value="Nucleotide-diphossugar_trans"/>
</dbReference>
<dbReference type="GO" id="GO:0005737">
    <property type="term" value="C:cytoplasm"/>
    <property type="evidence" value="ECO:0007669"/>
    <property type="project" value="TreeGrafter"/>
</dbReference>
<keyword evidence="2" id="KW-0472">Membrane</keyword>
<dbReference type="AlphaFoldDB" id="A0A0S4QWX9"/>
<sequence>MRTVLPWLLLVAFLRPLMEIFILAAGEWWFHTTFRQNRDLFSRYIIQITTVGREQDRVNEIIREIRSYPMTMDYEIWVTNEPGNGDVYPDADRVITVPTDFSCVAQYKARALEFSRIVRQHLGYDTADTKITFLDDDTSPTWEYLETAYAADYDICQGVTAPRIDYGRGPFAHFLLSHIDDLRFHNCMTYCSSFQGILGRPLFVHGEGLTITGHTERTVTWDWRIFASEDLTFGCNAAAAGLRWGFFHEYIQLTSPWTWKAYFKQRRRWMWGNIHAIVNRDVLPLGAAIRIAIRYFLSLFTFLASGTAVVLILTDVIEVAGWAHSLFWCSLVVWLVNFGLSGWVNAGLRRPGQSSASFWTNRVLQTLAAVVLAPVTATFTIVALITTLYMGNPRSFEVIAKTAATSDQRERDGRDGDGRDSRGDQTTAPTIPTARGASTTDDTQRVPSTIGERLR</sequence>
<evidence type="ECO:0000313" key="5">
    <source>
        <dbReference type="Proteomes" id="UP000198802"/>
    </source>
</evidence>
<name>A0A0S4QWX9_9ACTN</name>
<dbReference type="EMBL" id="FAOZ01000024">
    <property type="protein sequence ID" value="CUU58982.1"/>
    <property type="molecule type" value="Genomic_DNA"/>
</dbReference>
<keyword evidence="4" id="KW-0808">Transferase</keyword>
<evidence type="ECO:0000256" key="2">
    <source>
        <dbReference type="SAM" id="Phobius"/>
    </source>
</evidence>
<feature type="transmembrane region" description="Helical" evidence="2">
    <location>
        <begin position="295"/>
        <end position="314"/>
    </location>
</feature>
<evidence type="ECO:0000313" key="4">
    <source>
        <dbReference type="EMBL" id="CUU58982.1"/>
    </source>
</evidence>
<keyword evidence="5" id="KW-1185">Reference proteome</keyword>
<dbReference type="Pfam" id="PF13632">
    <property type="entry name" value="Glyco_trans_2_3"/>
    <property type="match status" value="1"/>
</dbReference>
<dbReference type="SUPFAM" id="SSF53448">
    <property type="entry name" value="Nucleotide-diphospho-sugar transferases"/>
    <property type="match status" value="1"/>
</dbReference>
<feature type="transmembrane region" description="Helical" evidence="2">
    <location>
        <begin position="366"/>
        <end position="391"/>
    </location>
</feature>
<feature type="transmembrane region" description="Helical" evidence="2">
    <location>
        <begin position="326"/>
        <end position="346"/>
    </location>
</feature>
<gene>
    <name evidence="4" type="ORF">Ga0074812_1247</name>
</gene>
<feature type="compositionally biased region" description="Basic and acidic residues" evidence="1">
    <location>
        <begin position="407"/>
        <end position="423"/>
    </location>
</feature>
<dbReference type="GO" id="GO:0019187">
    <property type="term" value="F:beta-1,4-mannosyltransferase activity"/>
    <property type="evidence" value="ECO:0007669"/>
    <property type="project" value="InterPro"/>
</dbReference>
<feature type="domain" description="Glycosyltransferase 2-like" evidence="3">
    <location>
        <begin position="131"/>
        <end position="336"/>
    </location>
</feature>
<feature type="compositionally biased region" description="Polar residues" evidence="1">
    <location>
        <begin position="426"/>
        <end position="447"/>
    </location>
</feature>
<evidence type="ECO:0000256" key="1">
    <source>
        <dbReference type="SAM" id="MobiDB-lite"/>
    </source>
</evidence>
<accession>A0A0S4QWX9</accession>
<keyword evidence="2" id="KW-1133">Transmembrane helix</keyword>